<dbReference type="GO" id="GO:0000155">
    <property type="term" value="F:phosphorelay sensor kinase activity"/>
    <property type="evidence" value="ECO:0007669"/>
    <property type="project" value="InterPro"/>
</dbReference>
<dbReference type="SMART" id="SM00304">
    <property type="entry name" value="HAMP"/>
    <property type="match status" value="1"/>
</dbReference>
<organism evidence="18 19">
    <name type="scientific">Rheinheimera pacifica</name>
    <dbReference type="NCBI Taxonomy" id="173990"/>
    <lineage>
        <taxon>Bacteria</taxon>
        <taxon>Pseudomonadati</taxon>
        <taxon>Pseudomonadota</taxon>
        <taxon>Gammaproteobacteria</taxon>
        <taxon>Chromatiales</taxon>
        <taxon>Chromatiaceae</taxon>
        <taxon>Rheinheimera</taxon>
    </lineage>
</organism>
<dbReference type="InterPro" id="IPR003660">
    <property type="entry name" value="HAMP_dom"/>
</dbReference>
<keyword evidence="11 15" id="KW-1133">Transmembrane helix</keyword>
<comment type="subcellular location">
    <subcellularLocation>
        <location evidence="2">Cell membrane</location>
        <topology evidence="2">Multi-pass membrane protein</topology>
    </subcellularLocation>
</comment>
<dbReference type="EC" id="2.7.13.3" evidence="3"/>
<keyword evidence="14" id="KW-0175">Coiled coil</keyword>
<dbReference type="PANTHER" id="PTHR45528">
    <property type="entry name" value="SENSOR HISTIDINE KINASE CPXA"/>
    <property type="match status" value="1"/>
</dbReference>
<keyword evidence="19" id="KW-1185">Reference proteome</keyword>
<dbReference type="PRINTS" id="PR00344">
    <property type="entry name" value="BCTRLSENSOR"/>
</dbReference>
<evidence type="ECO:0000256" key="6">
    <source>
        <dbReference type="ARBA" id="ARBA00022679"/>
    </source>
</evidence>
<keyword evidence="12" id="KW-0902">Two-component regulatory system</keyword>
<dbReference type="SMART" id="SM00388">
    <property type="entry name" value="HisKA"/>
    <property type="match status" value="1"/>
</dbReference>
<dbReference type="GO" id="GO:0005524">
    <property type="term" value="F:ATP binding"/>
    <property type="evidence" value="ECO:0007669"/>
    <property type="project" value="UniProtKB-KW"/>
</dbReference>
<feature type="coiled-coil region" evidence="14">
    <location>
        <begin position="264"/>
        <end position="306"/>
    </location>
</feature>
<dbReference type="GO" id="GO:0005886">
    <property type="term" value="C:plasma membrane"/>
    <property type="evidence" value="ECO:0007669"/>
    <property type="project" value="UniProtKB-SubCell"/>
</dbReference>
<dbReference type="InterPro" id="IPR005467">
    <property type="entry name" value="His_kinase_dom"/>
</dbReference>
<evidence type="ECO:0000256" key="10">
    <source>
        <dbReference type="ARBA" id="ARBA00022840"/>
    </source>
</evidence>
<dbReference type="PROSITE" id="PS50109">
    <property type="entry name" value="HIS_KIN"/>
    <property type="match status" value="1"/>
</dbReference>
<keyword evidence="13 15" id="KW-0472">Membrane</keyword>
<evidence type="ECO:0000313" key="19">
    <source>
        <dbReference type="Proteomes" id="UP000199371"/>
    </source>
</evidence>
<evidence type="ECO:0000256" key="15">
    <source>
        <dbReference type="SAM" id="Phobius"/>
    </source>
</evidence>
<gene>
    <name evidence="18" type="ORF">SAMN05660691_00272</name>
</gene>
<sequence length="535" mass="60586">MYQRKLIVSLCILLAVVLLQSGISFWAHQNSEFHTERNRIANQKLAEFFALRADKQRLKVWLAEYLLTENANTDFRDTLSSRMQQQLKNLDQLAIRDQLYSTSEADLQHTMAQVKVISLLQSNLQTLERALKTREIALYRDDAERWRILIALFDTFQDTDLAELLQQAILQQKQRAELTERDALNALSVVKWALAVISIIAILLTLWLAIYLSRALSAPLQHLLSGTKQLQQGNFAHRIAEHGSAEFAELARQFNLMSGYIFAYAEQEKKNQQAIEQRVQARTSELQNALTQLHHAEQRQKQLLTDISHELRTPATSIQGEAEISLRGKDKDITEYKDAFARILAASNQLNRRIDDLLFLARGEECLLQVNLKPILLNDFSQMAIDTVQHYLAKGFVLEQSPATALPSEHWLLLDTEKFAAVLRIITDNAQHYSSQHKCLRLTISADQSELQLQLTDQGIGLQPEDIPQLFQRHYRGTAARLVRPDGLGVGLCIARAIIEAHDGTISLTANGSAGCTVTICLPHFSGNEDENTDH</sequence>
<dbReference type="Gene3D" id="3.30.565.10">
    <property type="entry name" value="Histidine kinase-like ATPase, C-terminal domain"/>
    <property type="match status" value="1"/>
</dbReference>
<dbReference type="SUPFAM" id="SSF47384">
    <property type="entry name" value="Homodimeric domain of signal transducing histidine kinase"/>
    <property type="match status" value="1"/>
</dbReference>
<evidence type="ECO:0000259" key="17">
    <source>
        <dbReference type="PROSITE" id="PS50885"/>
    </source>
</evidence>
<dbReference type="Pfam" id="PF00512">
    <property type="entry name" value="HisKA"/>
    <property type="match status" value="1"/>
</dbReference>
<dbReference type="SUPFAM" id="SSF158472">
    <property type="entry name" value="HAMP domain-like"/>
    <property type="match status" value="1"/>
</dbReference>
<keyword evidence="5" id="KW-0597">Phosphoprotein</keyword>
<dbReference type="PROSITE" id="PS50885">
    <property type="entry name" value="HAMP"/>
    <property type="match status" value="1"/>
</dbReference>
<dbReference type="CDD" id="cd06225">
    <property type="entry name" value="HAMP"/>
    <property type="match status" value="1"/>
</dbReference>
<evidence type="ECO:0000256" key="3">
    <source>
        <dbReference type="ARBA" id="ARBA00012438"/>
    </source>
</evidence>
<evidence type="ECO:0000256" key="14">
    <source>
        <dbReference type="SAM" id="Coils"/>
    </source>
</evidence>
<keyword evidence="7 15" id="KW-0812">Transmembrane</keyword>
<dbReference type="CDD" id="cd00082">
    <property type="entry name" value="HisKA"/>
    <property type="match status" value="1"/>
</dbReference>
<keyword evidence="9 18" id="KW-0418">Kinase</keyword>
<dbReference type="SUPFAM" id="SSF55874">
    <property type="entry name" value="ATPase domain of HSP90 chaperone/DNA topoisomerase II/histidine kinase"/>
    <property type="match status" value="1"/>
</dbReference>
<dbReference type="InterPro" id="IPR003661">
    <property type="entry name" value="HisK_dim/P_dom"/>
</dbReference>
<evidence type="ECO:0000313" key="18">
    <source>
        <dbReference type="EMBL" id="SEH57695.1"/>
    </source>
</evidence>
<evidence type="ECO:0000256" key="5">
    <source>
        <dbReference type="ARBA" id="ARBA00022553"/>
    </source>
</evidence>
<dbReference type="OrthoDB" id="9809766at2"/>
<feature type="domain" description="HAMP" evidence="17">
    <location>
        <begin position="214"/>
        <end position="266"/>
    </location>
</feature>
<dbReference type="EMBL" id="FNXF01000001">
    <property type="protein sequence ID" value="SEH57695.1"/>
    <property type="molecule type" value="Genomic_DNA"/>
</dbReference>
<dbReference type="Gene3D" id="1.10.287.130">
    <property type="match status" value="1"/>
</dbReference>
<dbReference type="STRING" id="173990.SAMN05660691_00272"/>
<accession>A0A1H6J6W7</accession>
<evidence type="ECO:0000256" key="1">
    <source>
        <dbReference type="ARBA" id="ARBA00000085"/>
    </source>
</evidence>
<evidence type="ECO:0000259" key="16">
    <source>
        <dbReference type="PROSITE" id="PS50109"/>
    </source>
</evidence>
<proteinExistence type="predicted"/>
<dbReference type="RefSeq" id="WP_092789389.1">
    <property type="nucleotide sequence ID" value="NZ_DASWWU010000014.1"/>
</dbReference>
<comment type="catalytic activity">
    <reaction evidence="1">
        <text>ATP + protein L-histidine = ADP + protein N-phospho-L-histidine.</text>
        <dbReference type="EC" id="2.7.13.3"/>
    </reaction>
</comment>
<dbReference type="InterPro" id="IPR036890">
    <property type="entry name" value="HATPase_C_sf"/>
</dbReference>
<keyword evidence="4" id="KW-1003">Cell membrane</keyword>
<dbReference type="Pfam" id="PF00672">
    <property type="entry name" value="HAMP"/>
    <property type="match status" value="1"/>
</dbReference>
<keyword evidence="8" id="KW-0547">Nucleotide-binding</keyword>
<dbReference type="SMART" id="SM00387">
    <property type="entry name" value="HATPase_c"/>
    <property type="match status" value="1"/>
</dbReference>
<dbReference type="Pfam" id="PF02518">
    <property type="entry name" value="HATPase_c"/>
    <property type="match status" value="1"/>
</dbReference>
<feature type="domain" description="Histidine kinase" evidence="16">
    <location>
        <begin position="306"/>
        <end position="526"/>
    </location>
</feature>
<evidence type="ECO:0000256" key="11">
    <source>
        <dbReference type="ARBA" id="ARBA00022989"/>
    </source>
</evidence>
<evidence type="ECO:0000256" key="12">
    <source>
        <dbReference type="ARBA" id="ARBA00023012"/>
    </source>
</evidence>
<evidence type="ECO:0000256" key="2">
    <source>
        <dbReference type="ARBA" id="ARBA00004651"/>
    </source>
</evidence>
<dbReference type="InterPro" id="IPR003594">
    <property type="entry name" value="HATPase_dom"/>
</dbReference>
<evidence type="ECO:0000256" key="4">
    <source>
        <dbReference type="ARBA" id="ARBA00022475"/>
    </source>
</evidence>
<dbReference type="PANTHER" id="PTHR45528:SF1">
    <property type="entry name" value="SENSOR HISTIDINE KINASE CPXA"/>
    <property type="match status" value="1"/>
</dbReference>
<dbReference type="Proteomes" id="UP000199371">
    <property type="component" value="Unassembled WGS sequence"/>
</dbReference>
<evidence type="ECO:0000256" key="8">
    <source>
        <dbReference type="ARBA" id="ARBA00022741"/>
    </source>
</evidence>
<evidence type="ECO:0000256" key="7">
    <source>
        <dbReference type="ARBA" id="ARBA00022692"/>
    </source>
</evidence>
<name>A0A1H6J6W7_9GAMM</name>
<reference evidence="19" key="1">
    <citation type="submission" date="2016-10" db="EMBL/GenBank/DDBJ databases">
        <authorList>
            <person name="Varghese N."/>
            <person name="Submissions S."/>
        </authorList>
    </citation>
    <scope>NUCLEOTIDE SEQUENCE [LARGE SCALE GENOMIC DNA]</scope>
    <source>
        <strain evidence="19">DSM 17616</strain>
    </source>
</reference>
<dbReference type="InterPro" id="IPR050398">
    <property type="entry name" value="HssS/ArlS-like"/>
</dbReference>
<dbReference type="InterPro" id="IPR036097">
    <property type="entry name" value="HisK_dim/P_sf"/>
</dbReference>
<evidence type="ECO:0000256" key="13">
    <source>
        <dbReference type="ARBA" id="ARBA00023136"/>
    </source>
</evidence>
<keyword evidence="10" id="KW-0067">ATP-binding</keyword>
<dbReference type="AlphaFoldDB" id="A0A1H6J6W7"/>
<dbReference type="InterPro" id="IPR004358">
    <property type="entry name" value="Sig_transdc_His_kin-like_C"/>
</dbReference>
<dbReference type="Gene3D" id="6.10.340.10">
    <property type="match status" value="1"/>
</dbReference>
<evidence type="ECO:0000256" key="9">
    <source>
        <dbReference type="ARBA" id="ARBA00022777"/>
    </source>
</evidence>
<keyword evidence="6" id="KW-0808">Transferase</keyword>
<feature type="transmembrane region" description="Helical" evidence="15">
    <location>
        <begin position="192"/>
        <end position="212"/>
    </location>
</feature>
<protein>
    <recommendedName>
        <fullName evidence="3">histidine kinase</fullName>
        <ecNumber evidence="3">2.7.13.3</ecNumber>
    </recommendedName>
</protein>